<dbReference type="PROSITE" id="PS50994">
    <property type="entry name" value="INTEGRASE"/>
    <property type="match status" value="1"/>
</dbReference>
<dbReference type="GO" id="GO:0003723">
    <property type="term" value="F:RNA binding"/>
    <property type="evidence" value="ECO:0007669"/>
    <property type="project" value="UniProtKB-KW"/>
</dbReference>
<comment type="caution">
    <text evidence="3">The sequence shown here is derived from an EMBL/GenBank/DDBJ whole genome shotgun (WGS) entry which is preliminary data.</text>
</comment>
<feature type="domain" description="Integrase catalytic" evidence="2">
    <location>
        <begin position="6"/>
        <end position="147"/>
    </location>
</feature>
<evidence type="ECO:0000313" key="4">
    <source>
        <dbReference type="Proteomes" id="UP000765509"/>
    </source>
</evidence>
<dbReference type="InterPro" id="IPR001584">
    <property type="entry name" value="Integrase_cat-core"/>
</dbReference>
<protein>
    <recommendedName>
        <fullName evidence="2">Integrase catalytic domain-containing protein</fullName>
    </recommendedName>
</protein>
<dbReference type="InterPro" id="IPR050951">
    <property type="entry name" value="Retrovirus_Pol_polyprotein"/>
</dbReference>
<evidence type="ECO:0000313" key="3">
    <source>
        <dbReference type="EMBL" id="MBW0485741.1"/>
    </source>
</evidence>
<name>A0A9Q3GZK1_9BASI</name>
<dbReference type="PANTHER" id="PTHR37984">
    <property type="entry name" value="PROTEIN CBG26694"/>
    <property type="match status" value="1"/>
</dbReference>
<evidence type="ECO:0000256" key="1">
    <source>
        <dbReference type="ARBA" id="ARBA00022884"/>
    </source>
</evidence>
<sequence length="147" mass="16376">MIQVQEPKSPWEIVHVECITAPPLGGDRSFNAFLVLVDRSSKAPIFLPFHKGDTAMDTAIIIFNKEISHTGLFQNIIDDRDPKFTSALWKNLQKLCGTKLSFSTTYHPHNDGLAEIMMPTLEDMIGILCAYGLYSKNLMALPIIGVV</sequence>
<accession>A0A9Q3GZK1</accession>
<dbReference type="GO" id="GO:0015074">
    <property type="term" value="P:DNA integration"/>
    <property type="evidence" value="ECO:0007669"/>
    <property type="project" value="InterPro"/>
</dbReference>
<dbReference type="EMBL" id="AVOT02008306">
    <property type="protein sequence ID" value="MBW0485741.1"/>
    <property type="molecule type" value="Genomic_DNA"/>
</dbReference>
<dbReference type="Gene3D" id="3.30.420.10">
    <property type="entry name" value="Ribonuclease H-like superfamily/Ribonuclease H"/>
    <property type="match status" value="1"/>
</dbReference>
<reference evidence="3" key="1">
    <citation type="submission" date="2021-03" db="EMBL/GenBank/DDBJ databases">
        <title>Draft genome sequence of rust myrtle Austropuccinia psidii MF-1, a brazilian biotype.</title>
        <authorList>
            <person name="Quecine M.C."/>
            <person name="Pachon D.M.R."/>
            <person name="Bonatelli M.L."/>
            <person name="Correr F.H."/>
            <person name="Franceschini L.M."/>
            <person name="Leite T.F."/>
            <person name="Margarido G.R.A."/>
            <person name="Almeida C.A."/>
            <person name="Ferrarezi J.A."/>
            <person name="Labate C.A."/>
        </authorList>
    </citation>
    <scope>NUCLEOTIDE SEQUENCE</scope>
    <source>
        <strain evidence="3">MF-1</strain>
    </source>
</reference>
<dbReference type="SUPFAM" id="SSF53098">
    <property type="entry name" value="Ribonuclease H-like"/>
    <property type="match status" value="1"/>
</dbReference>
<keyword evidence="1" id="KW-0694">RNA-binding</keyword>
<dbReference type="InterPro" id="IPR036397">
    <property type="entry name" value="RNaseH_sf"/>
</dbReference>
<dbReference type="OrthoDB" id="2273864at2759"/>
<dbReference type="GO" id="GO:0005634">
    <property type="term" value="C:nucleus"/>
    <property type="evidence" value="ECO:0007669"/>
    <property type="project" value="UniProtKB-ARBA"/>
</dbReference>
<organism evidence="3 4">
    <name type="scientific">Austropuccinia psidii MF-1</name>
    <dbReference type="NCBI Taxonomy" id="1389203"/>
    <lineage>
        <taxon>Eukaryota</taxon>
        <taxon>Fungi</taxon>
        <taxon>Dikarya</taxon>
        <taxon>Basidiomycota</taxon>
        <taxon>Pucciniomycotina</taxon>
        <taxon>Pucciniomycetes</taxon>
        <taxon>Pucciniales</taxon>
        <taxon>Sphaerophragmiaceae</taxon>
        <taxon>Austropuccinia</taxon>
    </lineage>
</organism>
<dbReference type="AlphaFoldDB" id="A0A9Q3GZK1"/>
<dbReference type="PANTHER" id="PTHR37984:SF5">
    <property type="entry name" value="PROTEIN NYNRIN-LIKE"/>
    <property type="match status" value="1"/>
</dbReference>
<evidence type="ECO:0000259" key="2">
    <source>
        <dbReference type="PROSITE" id="PS50994"/>
    </source>
</evidence>
<dbReference type="InterPro" id="IPR012337">
    <property type="entry name" value="RNaseH-like_sf"/>
</dbReference>
<proteinExistence type="predicted"/>
<dbReference type="Proteomes" id="UP000765509">
    <property type="component" value="Unassembled WGS sequence"/>
</dbReference>
<keyword evidence="4" id="KW-1185">Reference proteome</keyword>
<gene>
    <name evidence="3" type="ORF">O181_025456</name>
</gene>